<sequence length="66" mass="7244">MKKQGTISKQTDLSPNSDRYALYPLQTVYASRADLPSNIGAQNSHAIKRIGIVPKGTQNVSDTNRK</sequence>
<dbReference type="EMBL" id="AEPE02000002">
    <property type="protein sequence ID" value="EFZ37929.1"/>
    <property type="molecule type" value="Genomic_DNA"/>
</dbReference>
<reference evidence="1" key="1">
    <citation type="submission" date="2011-01" db="EMBL/GenBank/DDBJ databases">
        <authorList>
            <person name="Muzny D."/>
            <person name="Qin X."/>
            <person name="Buhay C."/>
            <person name="Dugan-Rocha S."/>
            <person name="Ding Y."/>
            <person name="Chen G."/>
            <person name="Hawes A."/>
            <person name="Holder M."/>
            <person name="Jhangiani S."/>
            <person name="Johnson A."/>
            <person name="Khan Z."/>
            <person name="Li Z."/>
            <person name="Liu W."/>
            <person name="Liu X."/>
            <person name="Perez L."/>
            <person name="Shen H."/>
            <person name="Wang Q."/>
            <person name="Watt J."/>
            <person name="Xi L."/>
            <person name="Xin Y."/>
            <person name="Zhou J."/>
            <person name="Deng J."/>
            <person name="Jiang H."/>
            <person name="Liu Y."/>
            <person name="Qu J."/>
            <person name="Song X.-Z."/>
            <person name="Zhang L."/>
            <person name="Villasana D."/>
            <person name="Johnson A."/>
            <person name="Liu J."/>
            <person name="Liyanage D."/>
            <person name="Lorensuhewa L."/>
            <person name="Robinson T."/>
            <person name="Song A."/>
            <person name="Song B.-B."/>
            <person name="Dinh H."/>
            <person name="Thornton R."/>
            <person name="Coyle M."/>
            <person name="Francisco L."/>
            <person name="Jackson L."/>
            <person name="Javaid M."/>
            <person name="Korchina V."/>
            <person name="Kovar C."/>
            <person name="Mata R."/>
            <person name="Mathew T."/>
            <person name="Ngo R."/>
            <person name="Nguyen L."/>
            <person name="Nguyen N."/>
            <person name="Okwuonu G."/>
            <person name="Ongeri F."/>
            <person name="Pham C."/>
            <person name="Simmons D."/>
            <person name="Wilczek-Boney K."/>
            <person name="Hale W."/>
            <person name="Jakkamsetti A."/>
            <person name="Pham P."/>
            <person name="Ruth R."/>
            <person name="San Lucas F."/>
            <person name="Warren J."/>
            <person name="Zhang J."/>
            <person name="Zhao Z."/>
            <person name="Zhou C."/>
            <person name="Zhu D."/>
            <person name="Lee S."/>
            <person name="Bess C."/>
            <person name="Blankenburg K."/>
            <person name="Forbes L."/>
            <person name="Fu Q."/>
            <person name="Gubbala S."/>
            <person name="Hirani K."/>
            <person name="Jayaseelan J.C."/>
            <person name="Lara F."/>
            <person name="Munidasa M."/>
            <person name="Palculict T."/>
            <person name="Patil S."/>
            <person name="Pu L.-L."/>
            <person name="Saada N."/>
            <person name="Tang L."/>
            <person name="Weissenberger G."/>
            <person name="Zhu Y."/>
            <person name="Hemphill L."/>
            <person name="Shang Y."/>
            <person name="Youmans B."/>
            <person name="Ayvaz T."/>
            <person name="Ross M."/>
            <person name="Santibanez J."/>
            <person name="Aqrawi P."/>
            <person name="Gross S."/>
            <person name="Joshi V."/>
            <person name="Fowler G."/>
            <person name="Nazareth L."/>
            <person name="Reid J."/>
            <person name="Worley K."/>
            <person name="Petrosino J."/>
            <person name="Highlander S."/>
            <person name="Gibbs R."/>
        </authorList>
    </citation>
    <scope>NUCLEOTIDE SEQUENCE [LARGE SCALE GENOMIC DNA]</scope>
    <source>
        <strain evidence="1">ATCC 33269</strain>
    </source>
</reference>
<gene>
    <name evidence="1" type="ORF">HMPREF0663_10298</name>
</gene>
<dbReference type="HOGENOM" id="CLU_2827623_0_0_10"/>
<dbReference type="Proteomes" id="UP000005580">
    <property type="component" value="Unassembled WGS sequence"/>
</dbReference>
<protein>
    <submittedName>
        <fullName evidence="1">Uncharacterized protein</fullName>
    </submittedName>
</protein>
<organism evidence="1 2">
    <name type="scientific">Hoylesella oralis ATCC 33269</name>
    <dbReference type="NCBI Taxonomy" id="873533"/>
    <lineage>
        <taxon>Bacteria</taxon>
        <taxon>Pseudomonadati</taxon>
        <taxon>Bacteroidota</taxon>
        <taxon>Bacteroidia</taxon>
        <taxon>Bacteroidales</taxon>
        <taxon>Prevotellaceae</taxon>
        <taxon>Hoylesella</taxon>
    </lineage>
</organism>
<comment type="caution">
    <text evidence="1">The sequence shown here is derived from an EMBL/GenBank/DDBJ whole genome shotgun (WGS) entry which is preliminary data.</text>
</comment>
<evidence type="ECO:0000313" key="1">
    <source>
        <dbReference type="EMBL" id="EFZ37929.1"/>
    </source>
</evidence>
<proteinExistence type="predicted"/>
<evidence type="ECO:0000313" key="2">
    <source>
        <dbReference type="Proteomes" id="UP000005580"/>
    </source>
</evidence>
<dbReference type="AlphaFoldDB" id="E7RME8"/>
<keyword evidence="2" id="KW-1185">Reference proteome</keyword>
<name>E7RME8_9BACT</name>
<accession>E7RME8</accession>